<sequence length="462" mass="51552">MATKGKGKAPRRAAGDGGLRWEESRGMWVGRVSYRDADGNRKQRKVYAKDRAEAAEKLRRAQEDVAKRAPAKRGPGMTLADYLDHWLENVHGDHVRQKTHRHYEGAIRLYIKPHIGHKRLDRLTGDDVRDMVRKVAHGSSRNAQKAHQALKTALRDAVPDYLDRNPCEGVKKPKHLAAEVEGFPLAVAQRILRTAEQIDAAAPDGPLLAARWQAAFLTGAREGELLGLTWDRVDYENARLVVPWQLQQLSQAHGCGERLRTDDGQLGAWPCGRVRPGWCPERRWDLPPGTEHTVLHRSLVLTRPKTKAGLRVLPMIKPLADRLREHQAATAGQPNPHNLVWHHADGRPIDPNRDREAWHALLAAAEVPVVKGENNGLHRARHTTATLLLHYGVDRHVIAAAIGHSKASTTELYQHVDLDLARQAFDHLGALVVNGEPEPEPEGDGPLATVVDLRARRRVTQP</sequence>
<dbReference type="InterPro" id="IPR050090">
    <property type="entry name" value="Tyrosine_recombinase_XerCD"/>
</dbReference>
<dbReference type="KEGG" id="vg:60323052"/>
<evidence type="ECO:0000256" key="6">
    <source>
        <dbReference type="ARBA" id="ARBA00023125"/>
    </source>
</evidence>
<feature type="domain" description="Core-binding (CB)" evidence="11">
    <location>
        <begin position="77"/>
        <end position="158"/>
    </location>
</feature>
<evidence type="ECO:0000256" key="5">
    <source>
        <dbReference type="ARBA" id="ARBA00022908"/>
    </source>
</evidence>
<dbReference type="GO" id="GO:0016787">
    <property type="term" value="F:hydrolase activity"/>
    <property type="evidence" value="ECO:0007669"/>
    <property type="project" value="UniProtKB-KW"/>
</dbReference>
<reference evidence="12 13" key="1">
    <citation type="submission" date="2020-01" db="EMBL/GenBank/DDBJ databases">
        <authorList>
            <person name="Siegel J."/>
            <person name="Joseph G."/>
            <person name="McLean J."/>
            <person name="Kistle A.K."/>
            <person name="Garlena R.A."/>
            <person name="Russell D.A."/>
            <person name="Pope W.H."/>
            <person name="Jacobs-Sera D."/>
            <person name="Hatfull G.F."/>
        </authorList>
    </citation>
    <scope>NUCLEOTIDE SEQUENCE [LARGE SCALE GENOMIC DNA]</scope>
</reference>
<dbReference type="InterPro" id="IPR013762">
    <property type="entry name" value="Integrase-like_cat_sf"/>
</dbReference>
<keyword evidence="13" id="KW-1185">Reference proteome</keyword>
<dbReference type="InterPro" id="IPR044068">
    <property type="entry name" value="CB"/>
</dbReference>
<dbReference type="GO" id="GO:0075713">
    <property type="term" value="P:establishment of integrated proviral latency"/>
    <property type="evidence" value="ECO:0007669"/>
    <property type="project" value="UniProtKB-KW"/>
</dbReference>
<dbReference type="SUPFAM" id="SSF56349">
    <property type="entry name" value="DNA breaking-rejoining enzymes"/>
    <property type="match status" value="1"/>
</dbReference>
<dbReference type="Gene3D" id="1.10.443.10">
    <property type="entry name" value="Intergrase catalytic core"/>
    <property type="match status" value="1"/>
</dbReference>
<feature type="domain" description="Tyr recombinase" evidence="10">
    <location>
        <begin position="171"/>
        <end position="426"/>
    </location>
</feature>
<evidence type="ECO:0000313" key="13">
    <source>
        <dbReference type="Proteomes" id="UP000502112"/>
    </source>
</evidence>
<dbReference type="InterPro" id="IPR010998">
    <property type="entry name" value="Integrase_recombinase_N"/>
</dbReference>
<dbReference type="Pfam" id="PF00589">
    <property type="entry name" value="Phage_integrase"/>
    <property type="match status" value="1"/>
</dbReference>
<dbReference type="PROSITE" id="PS51900">
    <property type="entry name" value="CB"/>
    <property type="match status" value="1"/>
</dbReference>
<accession>A0A6G6XRX1</accession>
<evidence type="ECO:0000256" key="8">
    <source>
        <dbReference type="ARBA" id="ARBA00023195"/>
    </source>
</evidence>
<dbReference type="PANTHER" id="PTHR30349">
    <property type="entry name" value="PHAGE INTEGRASE-RELATED"/>
    <property type="match status" value="1"/>
</dbReference>
<dbReference type="GO" id="GO:0006310">
    <property type="term" value="P:DNA recombination"/>
    <property type="evidence" value="ECO:0007669"/>
    <property type="project" value="UniProtKB-KW"/>
</dbReference>
<comment type="similarity">
    <text evidence="1">Belongs to the 'phage' integrase family.</text>
</comment>
<dbReference type="InterPro" id="IPR011010">
    <property type="entry name" value="DNA_brk_join_enz"/>
</dbReference>
<dbReference type="Proteomes" id="UP000502112">
    <property type="component" value="Segment"/>
</dbReference>
<dbReference type="PROSITE" id="PS51898">
    <property type="entry name" value="TYR_RECOMBINASE"/>
    <property type="match status" value="1"/>
</dbReference>
<dbReference type="EMBL" id="MN945901">
    <property type="protein sequence ID" value="QIG61555.1"/>
    <property type="molecule type" value="Genomic_DNA"/>
</dbReference>
<keyword evidence="5" id="KW-0229">DNA integration</keyword>
<dbReference type="GO" id="GO:0015074">
    <property type="term" value="P:DNA integration"/>
    <property type="evidence" value="ECO:0007669"/>
    <property type="project" value="UniProtKB-KW"/>
</dbReference>
<proteinExistence type="inferred from homology"/>
<evidence type="ECO:0000256" key="7">
    <source>
        <dbReference type="ARBA" id="ARBA00023172"/>
    </source>
</evidence>
<dbReference type="GO" id="GO:0003677">
    <property type="term" value="F:DNA binding"/>
    <property type="evidence" value="ECO:0007669"/>
    <property type="project" value="UniProtKB-UniRule"/>
</dbReference>
<evidence type="ECO:0000256" key="2">
    <source>
        <dbReference type="ARBA" id="ARBA00016082"/>
    </source>
</evidence>
<keyword evidence="6 9" id="KW-0238">DNA-binding</keyword>
<dbReference type="GO" id="GO:0044826">
    <property type="term" value="P:viral genome integration into host DNA"/>
    <property type="evidence" value="ECO:0007669"/>
    <property type="project" value="UniProtKB-KW"/>
</dbReference>
<dbReference type="PANTHER" id="PTHR30349:SF41">
    <property type="entry name" value="INTEGRASE_RECOMBINASE PROTEIN MJ0367-RELATED"/>
    <property type="match status" value="1"/>
</dbReference>
<dbReference type="Pfam" id="PF14659">
    <property type="entry name" value="Phage_int_SAM_3"/>
    <property type="match status" value="1"/>
</dbReference>
<name>A0A6G6XRX1_9CAUD</name>
<dbReference type="GeneID" id="60323052"/>
<organism evidence="12 13">
    <name type="scientific">Mycobacterium phage Ximenita</name>
    <dbReference type="NCBI Taxonomy" id="2708633"/>
    <lineage>
        <taxon>Viruses</taxon>
        <taxon>Duplodnaviria</taxon>
        <taxon>Heunggongvirae</taxon>
        <taxon>Uroviricota</taxon>
        <taxon>Caudoviricetes</taxon>
        <taxon>Weiservirinae</taxon>
        <taxon>Unicornvirus</taxon>
        <taxon>Unicornvirus ximenita</taxon>
    </lineage>
</organism>
<keyword evidence="3" id="KW-0808">Transferase</keyword>
<evidence type="ECO:0000259" key="10">
    <source>
        <dbReference type="PROSITE" id="PS51898"/>
    </source>
</evidence>
<evidence type="ECO:0000256" key="9">
    <source>
        <dbReference type="PROSITE-ProRule" id="PRU01248"/>
    </source>
</evidence>
<dbReference type="GO" id="GO:0016740">
    <property type="term" value="F:transferase activity"/>
    <property type="evidence" value="ECO:0007669"/>
    <property type="project" value="UniProtKB-KW"/>
</dbReference>
<protein>
    <recommendedName>
        <fullName evidence="2">Integrase</fullName>
    </recommendedName>
</protein>
<gene>
    <name evidence="12" type="primary">46</name>
    <name evidence="12" type="ORF">SEA_XIMENITA_46</name>
</gene>
<evidence type="ECO:0000256" key="1">
    <source>
        <dbReference type="ARBA" id="ARBA00008857"/>
    </source>
</evidence>
<dbReference type="InterPro" id="IPR002104">
    <property type="entry name" value="Integrase_catalytic"/>
</dbReference>
<evidence type="ECO:0000313" key="12">
    <source>
        <dbReference type="EMBL" id="QIG61555.1"/>
    </source>
</evidence>
<evidence type="ECO:0000259" key="11">
    <source>
        <dbReference type="PROSITE" id="PS51900"/>
    </source>
</evidence>
<dbReference type="Gene3D" id="1.10.150.130">
    <property type="match status" value="1"/>
</dbReference>
<dbReference type="InterPro" id="IPR004107">
    <property type="entry name" value="Integrase_SAM-like_N"/>
</dbReference>
<evidence type="ECO:0000256" key="3">
    <source>
        <dbReference type="ARBA" id="ARBA00022679"/>
    </source>
</evidence>
<evidence type="ECO:0000256" key="4">
    <source>
        <dbReference type="ARBA" id="ARBA00022801"/>
    </source>
</evidence>
<keyword evidence="7" id="KW-0233">DNA recombination</keyword>
<dbReference type="RefSeq" id="YP_009951613.1">
    <property type="nucleotide sequence ID" value="NC_051603.1"/>
</dbReference>
<keyword evidence="4" id="KW-0378">Hydrolase</keyword>
<keyword evidence="8" id="KW-1160">Virus entry into host cell</keyword>
<keyword evidence="8" id="KW-1179">Viral genome integration</keyword>